<proteinExistence type="predicted"/>
<comment type="caution">
    <text evidence="1">The sequence shown here is derived from an EMBL/GenBank/DDBJ whole genome shotgun (WGS) entry which is preliminary data.</text>
</comment>
<evidence type="ECO:0000313" key="1">
    <source>
        <dbReference type="EMBL" id="KAG0548326.1"/>
    </source>
</evidence>
<organism evidence="1 2">
    <name type="scientific">Sorghum bicolor</name>
    <name type="common">Sorghum</name>
    <name type="synonym">Sorghum vulgare</name>
    <dbReference type="NCBI Taxonomy" id="4558"/>
    <lineage>
        <taxon>Eukaryota</taxon>
        <taxon>Viridiplantae</taxon>
        <taxon>Streptophyta</taxon>
        <taxon>Embryophyta</taxon>
        <taxon>Tracheophyta</taxon>
        <taxon>Spermatophyta</taxon>
        <taxon>Magnoliopsida</taxon>
        <taxon>Liliopsida</taxon>
        <taxon>Poales</taxon>
        <taxon>Poaceae</taxon>
        <taxon>PACMAD clade</taxon>
        <taxon>Panicoideae</taxon>
        <taxon>Andropogonodae</taxon>
        <taxon>Andropogoneae</taxon>
        <taxon>Sorghinae</taxon>
        <taxon>Sorghum</taxon>
    </lineage>
</organism>
<dbReference type="Gramene" id="EER91142">
    <property type="protein sequence ID" value="EER91142"/>
    <property type="gene ID" value="SORBI_3001G149901"/>
</dbReference>
<protein>
    <submittedName>
        <fullName evidence="1">Uncharacterized protein</fullName>
    </submittedName>
</protein>
<gene>
    <name evidence="1" type="ORF">BDA96_01G157200</name>
</gene>
<evidence type="ECO:0000313" key="2">
    <source>
        <dbReference type="Proteomes" id="UP000807115"/>
    </source>
</evidence>
<reference evidence="1" key="1">
    <citation type="journal article" date="2019" name="BMC Genomics">
        <title>A new reference genome for Sorghum bicolor reveals high levels of sequence similarity between sweet and grain genotypes: implications for the genetics of sugar metabolism.</title>
        <authorList>
            <person name="Cooper E.A."/>
            <person name="Brenton Z.W."/>
            <person name="Flinn B.S."/>
            <person name="Jenkins J."/>
            <person name="Shu S."/>
            <person name="Flowers D."/>
            <person name="Luo F."/>
            <person name="Wang Y."/>
            <person name="Xia P."/>
            <person name="Barry K."/>
            <person name="Daum C."/>
            <person name="Lipzen A."/>
            <person name="Yoshinaga Y."/>
            <person name="Schmutz J."/>
            <person name="Saski C."/>
            <person name="Vermerris W."/>
            <person name="Kresovich S."/>
        </authorList>
    </citation>
    <scope>NUCLEOTIDE SEQUENCE</scope>
</reference>
<sequence>MHGNGHSKAQHIYGTHATKCPSALYRTCESKFGPEKASTLNMYAIMKSGFKEVDNSQP</sequence>
<dbReference type="AlphaFoldDB" id="A0A921RYV8"/>
<accession>A0A921RYV8</accession>
<reference evidence="1" key="2">
    <citation type="submission" date="2020-10" db="EMBL/GenBank/DDBJ databases">
        <authorList>
            <person name="Cooper E.A."/>
            <person name="Brenton Z.W."/>
            <person name="Flinn B.S."/>
            <person name="Jenkins J."/>
            <person name="Shu S."/>
            <person name="Flowers D."/>
            <person name="Luo F."/>
            <person name="Wang Y."/>
            <person name="Xia P."/>
            <person name="Barry K."/>
            <person name="Daum C."/>
            <person name="Lipzen A."/>
            <person name="Yoshinaga Y."/>
            <person name="Schmutz J."/>
            <person name="Saski C."/>
            <person name="Vermerris W."/>
            <person name="Kresovich S."/>
        </authorList>
    </citation>
    <scope>NUCLEOTIDE SEQUENCE</scope>
</reference>
<dbReference type="Proteomes" id="UP000807115">
    <property type="component" value="Chromosome 1"/>
</dbReference>
<dbReference type="EMBL" id="CM027680">
    <property type="protein sequence ID" value="KAG0548326.1"/>
    <property type="molecule type" value="Genomic_DNA"/>
</dbReference>
<name>A0A921RYV8_SORBI</name>